<sequence length="42" mass="4805">MNRMLSYAEDQLFVAPKRSLTGTLPVRLATRKWIRTGGIAER</sequence>
<organism evidence="1 2">
    <name type="scientific">Bartonella bacilliformis INS</name>
    <dbReference type="NCBI Taxonomy" id="1206782"/>
    <lineage>
        <taxon>Bacteria</taxon>
        <taxon>Pseudomonadati</taxon>
        <taxon>Pseudomonadota</taxon>
        <taxon>Alphaproteobacteria</taxon>
        <taxon>Hyphomicrobiales</taxon>
        <taxon>Bartonellaceae</taxon>
        <taxon>Bartonella</taxon>
    </lineage>
</organism>
<dbReference type="EMBL" id="AMQK01000007">
    <property type="protein sequence ID" value="EKS44806.1"/>
    <property type="molecule type" value="Genomic_DNA"/>
</dbReference>
<name>A0ABN0IGN2_BARBA</name>
<keyword evidence="2" id="KW-1185">Reference proteome</keyword>
<gene>
    <name evidence="1" type="ORF">BbINS_02693</name>
</gene>
<accession>A0ABN0IGN2</accession>
<proteinExistence type="predicted"/>
<reference evidence="1 2" key="1">
    <citation type="journal article" date="2013" name="Genome Announc.">
        <title>Whole Genome Sequencing and Comparative Analysis of Bartonella bacilliformis Strain INS, the Causative Agent of Carrion's Disease.</title>
        <authorList>
            <person name="Tarazona D."/>
            <person name="Padilla C."/>
            <person name="Caceres O."/>
            <person name="Montenegro J.D."/>
            <person name="Bailon H."/>
            <person name="Ventura G."/>
            <person name="Mendoza G."/>
            <person name="Anaya E."/>
            <person name="Guio H."/>
        </authorList>
    </citation>
    <scope>NUCLEOTIDE SEQUENCE [LARGE SCALE GENOMIC DNA]</scope>
    <source>
        <strain evidence="1 2">INS</strain>
    </source>
</reference>
<protein>
    <submittedName>
        <fullName evidence="1">Uncharacterized protein</fullName>
    </submittedName>
</protein>
<evidence type="ECO:0000313" key="2">
    <source>
        <dbReference type="Proteomes" id="UP000009359"/>
    </source>
</evidence>
<evidence type="ECO:0000313" key="1">
    <source>
        <dbReference type="EMBL" id="EKS44806.1"/>
    </source>
</evidence>
<dbReference type="Proteomes" id="UP000009359">
    <property type="component" value="Unassembled WGS sequence"/>
</dbReference>
<comment type="caution">
    <text evidence="1">The sequence shown here is derived from an EMBL/GenBank/DDBJ whole genome shotgun (WGS) entry which is preliminary data.</text>
</comment>